<feature type="compositionally biased region" description="Polar residues" evidence="9">
    <location>
        <begin position="206"/>
        <end position="216"/>
    </location>
</feature>
<dbReference type="InterPro" id="IPR042583">
    <property type="entry name" value="MARCH10_RING_CH-C4HC3"/>
</dbReference>
<comment type="catalytic activity">
    <reaction evidence="1">
        <text>S-ubiquitinyl-[E2 ubiquitin-conjugating enzyme]-L-cysteine + [acceptor protein]-L-lysine = [E2 ubiquitin-conjugating enzyme]-L-cysteine + N(6)-ubiquitinyl-[acceptor protein]-L-lysine.</text>
        <dbReference type="EC" id="2.3.2.27"/>
    </reaction>
</comment>
<evidence type="ECO:0000256" key="6">
    <source>
        <dbReference type="ARBA" id="ARBA00022771"/>
    </source>
</evidence>
<reference evidence="11" key="2">
    <citation type="submission" date="2025-09" db="UniProtKB">
        <authorList>
            <consortium name="Ensembl"/>
        </authorList>
    </citation>
    <scope>IDENTIFICATION</scope>
</reference>
<evidence type="ECO:0000256" key="1">
    <source>
        <dbReference type="ARBA" id="ARBA00000900"/>
    </source>
</evidence>
<dbReference type="EC" id="2.3.2.27" evidence="3"/>
<evidence type="ECO:0000256" key="8">
    <source>
        <dbReference type="ARBA" id="ARBA00022833"/>
    </source>
</evidence>
<dbReference type="Proteomes" id="UP000694414">
    <property type="component" value="Unplaced"/>
</dbReference>
<accession>A0A8C8Z5A3</accession>
<keyword evidence="6" id="KW-0863">Zinc-finger</keyword>
<dbReference type="SUPFAM" id="SSF57850">
    <property type="entry name" value="RING/U-box"/>
    <property type="match status" value="1"/>
</dbReference>
<evidence type="ECO:0000256" key="5">
    <source>
        <dbReference type="ARBA" id="ARBA00022723"/>
    </source>
</evidence>
<comment type="pathway">
    <text evidence="2">Protein modification; protein ubiquitination.</text>
</comment>
<feature type="region of interest" description="Disordered" evidence="9">
    <location>
        <begin position="497"/>
        <end position="516"/>
    </location>
</feature>
<organism evidence="11 12">
    <name type="scientific">Prolemur simus</name>
    <name type="common">Greater bamboo lemur</name>
    <name type="synonym">Hapalemur simus</name>
    <dbReference type="NCBI Taxonomy" id="1328070"/>
    <lineage>
        <taxon>Eukaryota</taxon>
        <taxon>Metazoa</taxon>
        <taxon>Chordata</taxon>
        <taxon>Craniata</taxon>
        <taxon>Vertebrata</taxon>
        <taxon>Euteleostomi</taxon>
        <taxon>Mammalia</taxon>
        <taxon>Eutheria</taxon>
        <taxon>Euarchontoglires</taxon>
        <taxon>Primates</taxon>
        <taxon>Strepsirrhini</taxon>
        <taxon>Lemuriformes</taxon>
        <taxon>Lemuridae</taxon>
        <taxon>Prolemur</taxon>
    </lineage>
</organism>
<feature type="region of interest" description="Disordered" evidence="9">
    <location>
        <begin position="330"/>
        <end position="421"/>
    </location>
</feature>
<dbReference type="GeneTree" id="ENSGT00530000063836"/>
<keyword evidence="4" id="KW-0808">Transferase</keyword>
<feature type="compositionally biased region" description="Basic and acidic residues" evidence="9">
    <location>
        <begin position="34"/>
        <end position="49"/>
    </location>
</feature>
<keyword evidence="7" id="KW-0833">Ubl conjugation pathway</keyword>
<dbReference type="InterPro" id="IPR013083">
    <property type="entry name" value="Znf_RING/FYVE/PHD"/>
</dbReference>
<evidence type="ECO:0000256" key="3">
    <source>
        <dbReference type="ARBA" id="ARBA00012483"/>
    </source>
</evidence>
<dbReference type="PANTHER" id="PTHR14471:SF5">
    <property type="entry name" value="E3 UBIQUITIN-PROTEIN LIGASE MARCHF10-RELATED"/>
    <property type="match status" value="1"/>
</dbReference>
<evidence type="ECO:0000259" key="10">
    <source>
        <dbReference type="PROSITE" id="PS51292"/>
    </source>
</evidence>
<protein>
    <recommendedName>
        <fullName evidence="3">RING-type E3 ubiquitin transferase</fullName>
        <ecNumber evidence="3">2.3.2.27</ecNumber>
    </recommendedName>
</protein>
<name>A0A8C8Z5A3_PROSS</name>
<feature type="compositionally biased region" description="Low complexity" evidence="9">
    <location>
        <begin position="119"/>
        <end position="133"/>
    </location>
</feature>
<dbReference type="CDD" id="cd16813">
    <property type="entry name" value="RING_CH-C4HC3_MARCH10"/>
    <property type="match status" value="1"/>
</dbReference>
<dbReference type="SMART" id="SM00744">
    <property type="entry name" value="RINGv"/>
    <property type="match status" value="1"/>
</dbReference>
<dbReference type="GO" id="GO:0008270">
    <property type="term" value="F:zinc ion binding"/>
    <property type="evidence" value="ECO:0007669"/>
    <property type="project" value="UniProtKB-KW"/>
</dbReference>
<feature type="region of interest" description="Disordered" evidence="9">
    <location>
        <begin position="33"/>
        <end position="270"/>
    </location>
</feature>
<evidence type="ECO:0000313" key="11">
    <source>
        <dbReference type="Ensembl" id="ENSPSMP00000013647.1"/>
    </source>
</evidence>
<dbReference type="AlphaFoldDB" id="A0A8C8Z5A3"/>
<evidence type="ECO:0000256" key="7">
    <source>
        <dbReference type="ARBA" id="ARBA00022786"/>
    </source>
</evidence>
<feature type="compositionally biased region" description="Basic and acidic residues" evidence="9">
    <location>
        <begin position="401"/>
        <end position="417"/>
    </location>
</feature>
<dbReference type="InterPro" id="IPR011016">
    <property type="entry name" value="Znf_RING-CH"/>
</dbReference>
<keyword evidence="12" id="KW-1185">Reference proteome</keyword>
<dbReference type="Pfam" id="PF12906">
    <property type="entry name" value="RINGv"/>
    <property type="match status" value="1"/>
</dbReference>
<dbReference type="PROSITE" id="PS51292">
    <property type="entry name" value="ZF_RING_CH"/>
    <property type="match status" value="1"/>
</dbReference>
<dbReference type="Gene3D" id="3.30.40.10">
    <property type="entry name" value="Zinc/RING finger domain, C3HC4 (zinc finger)"/>
    <property type="match status" value="1"/>
</dbReference>
<evidence type="ECO:0000313" key="12">
    <source>
        <dbReference type="Proteomes" id="UP000694414"/>
    </source>
</evidence>
<keyword evidence="8" id="KW-0862">Zinc</keyword>
<evidence type="ECO:0000256" key="4">
    <source>
        <dbReference type="ARBA" id="ARBA00022679"/>
    </source>
</evidence>
<dbReference type="InterPro" id="IPR052297">
    <property type="entry name" value="RING-CH-type_E3_ubiq-ligase"/>
</dbReference>
<sequence length="811" mass="90909">MLHEARDRQKFVSDVQYLRDMQHKVDSEYQACLRRQESRKDANEKKRDQFGGTETSFERSWFSSGSSSKQSSSEEDPLSEARSSTKIAPVNCDSRLPAIDQTSVKQKHKSTMTPRNSEKAGPSKPSPAAQAPKILSKKRRPKLGRLTVSPETHSPRASGDKSRQKPQLPAKATALRGTDLVAQQEGPMWAGDTKLKRPPRDRRNLVPSSQLMMTENSPERAKKGDLSSFSQSETHSALSQAFQRTNSPQVLRKSLGPPLTSTSIRGPRRAPFRFRDEDFYSILSLNTGRENNDTEDETHVEEELLLVGMHPHHSPSNHIRSRFWGRSATQAKNKTFEENTEKTRRGNSLRRSEPKYGSLRIGNAMEPVTKQPSVGQRLFQDPGLLHGESAEENDSGGSENKTFRLWDTKSEPRRDDGLNAENISSDCISMEDRPGAHDYERDWQDYLNTSRNSLDYFLSGRTTAPRSSMNSSYNAPASLMHSAPRGDIPVDLSTSSTLVHSSDSEGNSRFNVRQPLSPIRNRNPFASAENHNYFPVNGTHEFDVRGAEGITLRSQLQGAPLHTEDFLLNPQSSLSLANSSNSSLSRMSFQGHLHVPGSLQENIPITFFAVSDFPNQNDNGNRMAASGFTGGKEATKIKTDPEKLKKLQERLLEEDSEEEGDLCRICQIAGGSPSNPLLEPCGCVGSLRFVHQECLKKWLEVKITSGADLGAVKTCEMCKQGLLVDLDDFNMTELYQKHQESRAQNELMNSGLYLVLLLHLYEQRFAELTRLNYSRVMRERLSRNYPQPRPEENENSELGDGSESVSQSRVV</sequence>
<gene>
    <name evidence="11" type="primary">MARCHF10</name>
</gene>
<feature type="region of interest" description="Disordered" evidence="9">
    <location>
        <begin position="784"/>
        <end position="811"/>
    </location>
</feature>
<evidence type="ECO:0000256" key="2">
    <source>
        <dbReference type="ARBA" id="ARBA00004906"/>
    </source>
</evidence>
<dbReference type="GO" id="GO:0061630">
    <property type="term" value="F:ubiquitin protein ligase activity"/>
    <property type="evidence" value="ECO:0007669"/>
    <property type="project" value="UniProtKB-EC"/>
</dbReference>
<feature type="compositionally biased region" description="Polar residues" evidence="9">
    <location>
        <begin position="227"/>
        <end position="249"/>
    </location>
</feature>
<evidence type="ECO:0000256" key="9">
    <source>
        <dbReference type="SAM" id="MobiDB-lite"/>
    </source>
</evidence>
<feature type="compositionally biased region" description="Low complexity" evidence="9">
    <location>
        <begin position="58"/>
        <end position="71"/>
    </location>
</feature>
<keyword evidence="5" id="KW-0479">Metal-binding</keyword>
<dbReference type="PANTHER" id="PTHR14471">
    <property type="entry name" value="MARCH7/10 E3 UBIQUITIN PROTEIN LIGASE FAMILY MEMBER"/>
    <property type="match status" value="1"/>
</dbReference>
<reference evidence="11" key="1">
    <citation type="submission" date="2025-08" db="UniProtKB">
        <authorList>
            <consortium name="Ensembl"/>
        </authorList>
    </citation>
    <scope>IDENTIFICATION</scope>
</reference>
<feature type="domain" description="RING-CH-type" evidence="10">
    <location>
        <begin position="655"/>
        <end position="725"/>
    </location>
</feature>
<feature type="compositionally biased region" description="Basic and acidic residues" evidence="9">
    <location>
        <begin position="334"/>
        <end position="354"/>
    </location>
</feature>
<proteinExistence type="predicted"/>
<dbReference type="Ensembl" id="ENSPSMT00000015875.1">
    <property type="protein sequence ID" value="ENSPSMP00000013647.1"/>
    <property type="gene ID" value="ENSPSMG00000009790.1"/>
</dbReference>